<dbReference type="EMBL" id="WNYA01000006">
    <property type="protein sequence ID" value="KAG8565525.1"/>
    <property type="molecule type" value="Genomic_DNA"/>
</dbReference>
<dbReference type="InterPro" id="IPR048324">
    <property type="entry name" value="ZSWIM1-3_RNaseH-like"/>
</dbReference>
<name>A0AAV7AXN7_ENGPU</name>
<evidence type="ECO:0000259" key="2">
    <source>
        <dbReference type="PROSITE" id="PS50966"/>
    </source>
</evidence>
<protein>
    <recommendedName>
        <fullName evidence="2">SWIM-type domain-containing protein</fullName>
    </recommendedName>
</protein>
<sequence length="478" mass="54779">MSRATMTTNPEFLQKLLDEDPSSKIVCQVNTMSHIDYLNLQTRRMEQVFSTFPEVLLVIRTYNGKRRALYTFLVDGPRIGGPYELTRVVHVAIPPNETHQGLVCMFQVMKGLNPHWPLIKVFLVDPDFTENAAIREVFPSAEVVLSVSHVCAHIQKQIRELFLPNKAENILLNALKSTMCSPKEKNLQGMQRILKRFVDPRFHPLLKEDWLLTDRMWSLHCWRSWDECSQYFKMVETLTRTLNLLFKMSPCLKKMMNSFIFYLLEQTEGKDLPEPRTCSTEEFALMKCKEETSTKATEEHPMEPEAAALMCEALNDICSPAAFGLCQNELEVAQKSVGLVSNHKDKICVQIFEYPNKVSGGKLKTCTCGFYQSTELPCRHIFSLLHAKEEIIQPGMLPKLWKKQNRGSSSVPPLPPDTLEILKGEKSKVSEKHLLVNSLTSQISGLLADCSEEMFQRRYNTLRELADAWIGPYEQVKI</sequence>
<proteinExistence type="predicted"/>
<dbReference type="PANTHER" id="PTHR31569">
    <property type="entry name" value="SWIM-TYPE DOMAIN-CONTAINING PROTEIN"/>
    <property type="match status" value="1"/>
</dbReference>
<evidence type="ECO:0000313" key="3">
    <source>
        <dbReference type="EMBL" id="KAG8565525.1"/>
    </source>
</evidence>
<dbReference type="InterPro" id="IPR007527">
    <property type="entry name" value="Znf_SWIM"/>
</dbReference>
<dbReference type="Proteomes" id="UP000824782">
    <property type="component" value="Unassembled WGS sequence"/>
</dbReference>
<reference evidence="3" key="1">
    <citation type="thesis" date="2020" institute="ProQuest LLC" country="789 East Eisenhower Parkway, Ann Arbor, MI, USA">
        <title>Comparative Genomics and Chromosome Evolution.</title>
        <authorList>
            <person name="Mudd A.B."/>
        </authorList>
    </citation>
    <scope>NUCLEOTIDE SEQUENCE</scope>
    <source>
        <strain evidence="3">237g6f4</strain>
        <tissue evidence="3">Blood</tissue>
    </source>
</reference>
<dbReference type="Pfam" id="PF19286">
    <property type="entry name" value="ZSWIM1-3_C"/>
    <property type="match status" value="1"/>
</dbReference>
<dbReference type="AlphaFoldDB" id="A0AAV7AXN7"/>
<keyword evidence="1" id="KW-0862">Zinc</keyword>
<comment type="caution">
    <text evidence="3">The sequence shown here is derived from an EMBL/GenBank/DDBJ whole genome shotgun (WGS) entry which is preliminary data.</text>
</comment>
<organism evidence="3 4">
    <name type="scientific">Engystomops pustulosus</name>
    <name type="common">Tungara frog</name>
    <name type="synonym">Physalaemus pustulosus</name>
    <dbReference type="NCBI Taxonomy" id="76066"/>
    <lineage>
        <taxon>Eukaryota</taxon>
        <taxon>Metazoa</taxon>
        <taxon>Chordata</taxon>
        <taxon>Craniata</taxon>
        <taxon>Vertebrata</taxon>
        <taxon>Euteleostomi</taxon>
        <taxon>Amphibia</taxon>
        <taxon>Batrachia</taxon>
        <taxon>Anura</taxon>
        <taxon>Neobatrachia</taxon>
        <taxon>Hyloidea</taxon>
        <taxon>Leptodactylidae</taxon>
        <taxon>Leiuperinae</taxon>
        <taxon>Engystomops</taxon>
    </lineage>
</organism>
<gene>
    <name evidence="3" type="ORF">GDO81_012890</name>
</gene>
<feature type="domain" description="SWIM-type" evidence="2">
    <location>
        <begin position="354"/>
        <end position="389"/>
    </location>
</feature>
<dbReference type="PROSITE" id="PS50966">
    <property type="entry name" value="ZF_SWIM"/>
    <property type="match status" value="1"/>
</dbReference>
<dbReference type="InterPro" id="IPR045563">
    <property type="entry name" value="ZSWIM1/3_C"/>
</dbReference>
<dbReference type="PANTHER" id="PTHR31569:SF0">
    <property type="entry name" value="ZINC FINGER SWIM DOMAIN-CONTAINING PROTEIN 1"/>
    <property type="match status" value="1"/>
</dbReference>
<keyword evidence="4" id="KW-1185">Reference proteome</keyword>
<dbReference type="Pfam" id="PF04434">
    <property type="entry name" value="SWIM"/>
    <property type="match status" value="1"/>
</dbReference>
<dbReference type="InterPro" id="IPR052579">
    <property type="entry name" value="Zinc_finger_SWIM"/>
</dbReference>
<dbReference type="Pfam" id="PF21056">
    <property type="entry name" value="ZSWIM1-3_RNaseH-like"/>
    <property type="match status" value="1"/>
</dbReference>
<dbReference type="GO" id="GO:0008270">
    <property type="term" value="F:zinc ion binding"/>
    <property type="evidence" value="ECO:0007669"/>
    <property type="project" value="UniProtKB-KW"/>
</dbReference>
<evidence type="ECO:0000256" key="1">
    <source>
        <dbReference type="PROSITE-ProRule" id="PRU00325"/>
    </source>
</evidence>
<keyword evidence="1" id="KW-0863">Zinc-finger</keyword>
<dbReference type="InterPro" id="IPR048326">
    <property type="entry name" value="ZSWIM1-3_helical"/>
</dbReference>
<dbReference type="Pfam" id="PF21600">
    <property type="entry name" value="ZSWIM1-3_helical"/>
    <property type="match status" value="1"/>
</dbReference>
<keyword evidence="1" id="KW-0479">Metal-binding</keyword>
<evidence type="ECO:0000313" key="4">
    <source>
        <dbReference type="Proteomes" id="UP000824782"/>
    </source>
</evidence>
<accession>A0AAV7AXN7</accession>